<dbReference type="InterPro" id="IPR018959">
    <property type="entry name" value="DUF1989"/>
</dbReference>
<dbReference type="Pfam" id="PF09347">
    <property type="entry name" value="DUF1989"/>
    <property type="match status" value="1"/>
</dbReference>
<evidence type="ECO:0000313" key="2">
    <source>
        <dbReference type="EMBL" id="GAA1552526.1"/>
    </source>
</evidence>
<dbReference type="RefSeq" id="WP_344181309.1">
    <property type="nucleotide sequence ID" value="NZ_BAAANC010000003.1"/>
</dbReference>
<evidence type="ECO:0000259" key="1">
    <source>
        <dbReference type="Pfam" id="PF09347"/>
    </source>
</evidence>
<proteinExistence type="predicted"/>
<dbReference type="PANTHER" id="PTHR31527">
    <property type="entry name" value="RE64534P"/>
    <property type="match status" value="1"/>
</dbReference>
<sequence>MHITVPARSGRAVQLQRGTSLRITDVAGQQVGDLFAFAGDEHLSASHTRTATSRLFPALGEAFVTNRRRPILTLVEDTSPGEHDLLIAACDPTRYAALGVPDHPSCAQNLTRALLGLGYTTPFVPQPVNVFMRVPITPGGDLEWLPAATNPGDSLTLRAELDCVVVLSACPQDLTVINGSGPTDLALDVLEDLR</sequence>
<name>A0ABN2C4B7_9ACTN</name>
<organism evidence="2 3">
    <name type="scientific">Kribbella lupini</name>
    <dbReference type="NCBI Taxonomy" id="291602"/>
    <lineage>
        <taxon>Bacteria</taxon>
        <taxon>Bacillati</taxon>
        <taxon>Actinomycetota</taxon>
        <taxon>Actinomycetes</taxon>
        <taxon>Propionibacteriales</taxon>
        <taxon>Kribbellaceae</taxon>
        <taxon>Kribbella</taxon>
    </lineage>
</organism>
<gene>
    <name evidence="2" type="ORF">GCM10009741_66360</name>
</gene>
<accession>A0ABN2C4B7</accession>
<protein>
    <submittedName>
        <fullName evidence="2">Urea carboxylase-associated family protein</fullName>
    </submittedName>
</protein>
<dbReference type="Proteomes" id="UP001500363">
    <property type="component" value="Unassembled WGS sequence"/>
</dbReference>
<evidence type="ECO:0000313" key="3">
    <source>
        <dbReference type="Proteomes" id="UP001500363"/>
    </source>
</evidence>
<keyword evidence="3" id="KW-1185">Reference proteome</keyword>
<comment type="caution">
    <text evidence="2">The sequence shown here is derived from an EMBL/GenBank/DDBJ whole genome shotgun (WGS) entry which is preliminary data.</text>
</comment>
<reference evidence="2 3" key="1">
    <citation type="journal article" date="2019" name="Int. J. Syst. Evol. Microbiol.">
        <title>The Global Catalogue of Microorganisms (GCM) 10K type strain sequencing project: providing services to taxonomists for standard genome sequencing and annotation.</title>
        <authorList>
            <consortium name="The Broad Institute Genomics Platform"/>
            <consortium name="The Broad Institute Genome Sequencing Center for Infectious Disease"/>
            <person name="Wu L."/>
            <person name="Ma J."/>
        </authorList>
    </citation>
    <scope>NUCLEOTIDE SEQUENCE [LARGE SCALE GENOMIC DNA]</scope>
    <source>
        <strain evidence="2 3">JCM 14303</strain>
    </source>
</reference>
<dbReference type="PANTHER" id="PTHR31527:SF0">
    <property type="entry name" value="RE64534P"/>
    <property type="match status" value="1"/>
</dbReference>
<dbReference type="EMBL" id="BAAANC010000003">
    <property type="protein sequence ID" value="GAA1552526.1"/>
    <property type="molecule type" value="Genomic_DNA"/>
</dbReference>
<feature type="domain" description="DUF1989" evidence="1">
    <location>
        <begin position="4"/>
        <end position="164"/>
    </location>
</feature>